<dbReference type="InterPro" id="IPR016181">
    <property type="entry name" value="Acyl_CoA_acyltransferase"/>
</dbReference>
<dbReference type="SUPFAM" id="SSF55729">
    <property type="entry name" value="Acyl-CoA N-acyltransferases (Nat)"/>
    <property type="match status" value="1"/>
</dbReference>
<dbReference type="STRING" id="1654360.EA58_03565"/>
<dbReference type="AlphaFoldDB" id="A0A066RYT6"/>
<reference evidence="2 3" key="1">
    <citation type="submission" date="2014-04" db="EMBL/GenBank/DDBJ databases">
        <title>Draft genome sequence of Photobacterium halotolerans S2753: a solonamide, ngercheumicin and holomycin producer.</title>
        <authorList>
            <person name="Machado H.R."/>
            <person name="Gram L."/>
        </authorList>
    </citation>
    <scope>NUCLEOTIDE SEQUENCE [LARGE SCALE GENOMIC DNA]</scope>
    <source>
        <strain evidence="2 3">S2753</strain>
    </source>
</reference>
<gene>
    <name evidence="2" type="ORF">EA58_03565</name>
</gene>
<feature type="domain" description="N-acetyltransferase" evidence="1">
    <location>
        <begin position="12"/>
        <end position="169"/>
    </location>
</feature>
<protein>
    <submittedName>
        <fullName evidence="2">Acetyltransferase</fullName>
    </submittedName>
</protein>
<comment type="caution">
    <text evidence="2">The sequence shown here is derived from an EMBL/GenBank/DDBJ whole genome shotgun (WGS) entry which is preliminary data.</text>
</comment>
<accession>A0A066RYT6</accession>
<organism evidence="2 3">
    <name type="scientific">Photobacterium galatheae</name>
    <dbReference type="NCBI Taxonomy" id="1654360"/>
    <lineage>
        <taxon>Bacteria</taxon>
        <taxon>Pseudomonadati</taxon>
        <taxon>Pseudomonadota</taxon>
        <taxon>Gammaproteobacteria</taxon>
        <taxon>Vibrionales</taxon>
        <taxon>Vibrionaceae</taxon>
        <taxon>Photobacterium</taxon>
    </lineage>
</organism>
<dbReference type="Proteomes" id="UP000027192">
    <property type="component" value="Unassembled WGS sequence"/>
</dbReference>
<dbReference type="OrthoDB" id="9805924at2"/>
<dbReference type="RefSeq" id="WP_036748943.1">
    <property type="nucleotide sequence ID" value="NZ_JAGSGC010000002.1"/>
</dbReference>
<evidence type="ECO:0000313" key="2">
    <source>
        <dbReference type="EMBL" id="KDM92847.1"/>
    </source>
</evidence>
<sequence>MQLQDLKLPGGLHVRPSNSSAADRIFLEKLHNEQRDDLRLIDGERDFIESLIDMQFNAMNQGYGDQFPNALYFVIEYHKEEVGRAVLDFSQDKVHLIDIAFKREARGHGLGEAVIRSFMYSAHQLKAPMMLSVQQMNQGARQLYLKLGFTIEQVEPPYERMIWYPASLKPVFAGV</sequence>
<proteinExistence type="predicted"/>
<keyword evidence="3" id="KW-1185">Reference proteome</keyword>
<dbReference type="Gene3D" id="3.40.630.30">
    <property type="match status" value="1"/>
</dbReference>
<dbReference type="InterPro" id="IPR000182">
    <property type="entry name" value="GNAT_dom"/>
</dbReference>
<dbReference type="PROSITE" id="PS51186">
    <property type="entry name" value="GNAT"/>
    <property type="match status" value="1"/>
</dbReference>
<dbReference type="EMBL" id="JMIB01000005">
    <property type="protein sequence ID" value="KDM92847.1"/>
    <property type="molecule type" value="Genomic_DNA"/>
</dbReference>
<evidence type="ECO:0000313" key="3">
    <source>
        <dbReference type="Proteomes" id="UP000027192"/>
    </source>
</evidence>
<evidence type="ECO:0000259" key="1">
    <source>
        <dbReference type="PROSITE" id="PS51186"/>
    </source>
</evidence>
<dbReference type="Pfam" id="PF00583">
    <property type="entry name" value="Acetyltransf_1"/>
    <property type="match status" value="1"/>
</dbReference>
<dbReference type="GO" id="GO:0016747">
    <property type="term" value="F:acyltransferase activity, transferring groups other than amino-acyl groups"/>
    <property type="evidence" value="ECO:0007669"/>
    <property type="project" value="InterPro"/>
</dbReference>
<name>A0A066RYT6_9GAMM</name>
<keyword evidence="2" id="KW-0808">Transferase</keyword>